<dbReference type="Pfam" id="PF14082">
    <property type="entry name" value="SduA_C"/>
    <property type="match status" value="1"/>
</dbReference>
<protein>
    <submittedName>
        <fullName evidence="2">DUF4263 domain-containing protein</fullName>
    </submittedName>
</protein>
<evidence type="ECO:0000259" key="1">
    <source>
        <dbReference type="Pfam" id="PF14082"/>
    </source>
</evidence>
<evidence type="ECO:0000313" key="3">
    <source>
        <dbReference type="Proteomes" id="UP001302949"/>
    </source>
</evidence>
<organism evidence="2 3">
    <name type="scientific">Arcicella rigui</name>
    <dbReference type="NCBI Taxonomy" id="797020"/>
    <lineage>
        <taxon>Bacteria</taxon>
        <taxon>Pseudomonadati</taxon>
        <taxon>Bacteroidota</taxon>
        <taxon>Cytophagia</taxon>
        <taxon>Cytophagales</taxon>
        <taxon>Flectobacillaceae</taxon>
        <taxon>Arcicella</taxon>
    </lineage>
</organism>
<dbReference type="EMBL" id="JAYFUM010000020">
    <property type="protein sequence ID" value="MEA5140708.1"/>
    <property type="molecule type" value="Genomic_DNA"/>
</dbReference>
<keyword evidence="3" id="KW-1185">Reference proteome</keyword>
<reference evidence="2 3" key="1">
    <citation type="submission" date="2023-12" db="EMBL/GenBank/DDBJ databases">
        <title>Novel species of the genus Arcicella isolated from rivers.</title>
        <authorList>
            <person name="Lu H."/>
        </authorList>
    </citation>
    <scope>NUCLEOTIDE SEQUENCE [LARGE SCALE GENOMIC DNA]</scope>
    <source>
        <strain evidence="2 3">KCTC 23307</strain>
    </source>
</reference>
<name>A0ABU5QD92_9BACT</name>
<gene>
    <name evidence="2" type="ORF">VB248_16280</name>
</gene>
<comment type="caution">
    <text evidence="2">The sequence shown here is derived from an EMBL/GenBank/DDBJ whole genome shotgun (WGS) entry which is preliminary data.</text>
</comment>
<dbReference type="Proteomes" id="UP001302949">
    <property type="component" value="Unassembled WGS sequence"/>
</dbReference>
<accession>A0ABU5QD92</accession>
<sequence length="392" mass="46426">MTKKELNTFLQSTTNKIKDNVLSKVYDQLALQPGLRANLNPAFPYPHKLRVGIINNCLAVEYIGPNNDNEDNFNYEGVYNEYLDVYDFLGVEIKHLKCISLPIQTNIENMSFFLGDSMTYLTDYFYDLTQLPYEYLQFDGFVDFSKPTEPIFVSNTNFFWTDEEGLLKIKHIDFLEIFPRDEEGNVYYQDTSALDNFANFIINYKVPTYKTELHGILNEFIELINLRDVSEPQITKFLSDNPKILQLAFGVNELNPEVLLKWQYNTDKDDLKPDFLPIRMDGYADLMEFKLPYLKRNPMVGTPERRHSSFEINTAISQLDTYEEWCSQKINTDWLEQNKNIKILHPRRFLIIGHSKDFLKEDRAKLRNKRNTTVFTYDEFIEMTRFQLYRMR</sequence>
<dbReference type="InterPro" id="IPR025359">
    <property type="entry name" value="SduA_C"/>
</dbReference>
<feature type="domain" description="Shedu protein SduA C-terminal" evidence="1">
    <location>
        <begin position="229"/>
        <end position="381"/>
    </location>
</feature>
<dbReference type="RefSeq" id="WP_323297862.1">
    <property type="nucleotide sequence ID" value="NZ_JAYFUM010000020.1"/>
</dbReference>
<evidence type="ECO:0000313" key="2">
    <source>
        <dbReference type="EMBL" id="MEA5140708.1"/>
    </source>
</evidence>
<proteinExistence type="predicted"/>